<accession>A0A545SNF2</accession>
<feature type="domain" description="GH3 C-terminal" evidence="2">
    <location>
        <begin position="443"/>
        <end position="527"/>
    </location>
</feature>
<dbReference type="Proteomes" id="UP000319732">
    <property type="component" value="Unassembled WGS sequence"/>
</dbReference>
<dbReference type="InterPro" id="IPR055378">
    <property type="entry name" value="GH3_C"/>
</dbReference>
<dbReference type="PANTHER" id="PTHR31901">
    <property type="entry name" value="GH3 DOMAIN-CONTAINING PROTEIN"/>
    <property type="match status" value="1"/>
</dbReference>
<evidence type="ECO:0000313" key="4">
    <source>
        <dbReference type="Proteomes" id="UP000319732"/>
    </source>
</evidence>
<feature type="domain" description="GH3 middle" evidence="1">
    <location>
        <begin position="337"/>
        <end position="404"/>
    </location>
</feature>
<dbReference type="RefSeq" id="WP_142930108.1">
    <property type="nucleotide sequence ID" value="NZ_ML660116.1"/>
</dbReference>
<dbReference type="PANTHER" id="PTHR31901:SF9">
    <property type="entry name" value="GH3 DOMAIN-CONTAINING PROTEIN"/>
    <property type="match status" value="1"/>
</dbReference>
<reference evidence="3 4" key="1">
    <citation type="submission" date="2019-06" db="EMBL/GenBank/DDBJ databases">
        <title>Whole genome sequence for Cellvibrionaceae sp. R142.</title>
        <authorList>
            <person name="Wang G."/>
        </authorList>
    </citation>
    <scope>NUCLEOTIDE SEQUENCE [LARGE SCALE GENOMIC DNA]</scope>
    <source>
        <strain evidence="3 4">R142</strain>
    </source>
</reference>
<organism evidence="3 4">
    <name type="scientific">Exilibacterium tricleocarpae</name>
    <dbReference type="NCBI Taxonomy" id="2591008"/>
    <lineage>
        <taxon>Bacteria</taxon>
        <taxon>Pseudomonadati</taxon>
        <taxon>Pseudomonadota</taxon>
        <taxon>Gammaproteobacteria</taxon>
        <taxon>Cellvibrionales</taxon>
        <taxon>Cellvibrionaceae</taxon>
        <taxon>Exilibacterium</taxon>
    </lineage>
</organism>
<dbReference type="Pfam" id="PF23572">
    <property type="entry name" value="GH3_C"/>
    <property type="match status" value="1"/>
</dbReference>
<dbReference type="GO" id="GO:0005737">
    <property type="term" value="C:cytoplasm"/>
    <property type="evidence" value="ECO:0007669"/>
    <property type="project" value="TreeGrafter"/>
</dbReference>
<gene>
    <name evidence="3" type="ORF">FKG94_27130</name>
</gene>
<comment type="caution">
    <text evidence="3">The sequence shown here is derived from an EMBL/GenBank/DDBJ whole genome shotgun (WGS) entry which is preliminary data.</text>
</comment>
<dbReference type="GO" id="GO:0016881">
    <property type="term" value="F:acid-amino acid ligase activity"/>
    <property type="evidence" value="ECO:0007669"/>
    <property type="project" value="TreeGrafter"/>
</dbReference>
<evidence type="ECO:0000313" key="3">
    <source>
        <dbReference type="EMBL" id="TQV66508.1"/>
    </source>
</evidence>
<dbReference type="EMBL" id="VHSG01000041">
    <property type="protein sequence ID" value="TQV66508.1"/>
    <property type="molecule type" value="Genomic_DNA"/>
</dbReference>
<evidence type="ECO:0000259" key="2">
    <source>
        <dbReference type="Pfam" id="PF23572"/>
    </source>
</evidence>
<keyword evidence="4" id="KW-1185">Reference proteome</keyword>
<protein>
    <submittedName>
        <fullName evidence="3">GH3 auxin-responsive promoter family protein</fullName>
    </submittedName>
</protein>
<dbReference type="AlphaFoldDB" id="A0A545SNF2"/>
<sequence length="555" mass="62660">MLNHQTSKIAHKLAKLASYNGCRKFIRGTQQLEATQQGRLKSILHFSQATEIAQRYHLHTVDSLQSFRDQVPVTDYSDWSSCIERQRSTGLTAVTNAQCDRYQPTSGSTSAIKWIPYTNVFLDELDAAISPWMWDMYCRYPGISKGSHYWSLSWVPTSLRKQISGNVNDDMKLLPLWKRLFMSAIMAVTDEVSQTNTSEQSLFSTLCYLAADRSLSMISVWSPTFAINLLENMGRYRNAVAETLATGEWNHFAGELQAMGPPKSSRAAQLLAAWNGKPDPEFVAALWPNLALVSSWDTSTSARWAKQLRGLFQRPDFQGKGLWATEGVITIPFSGKYPLAVNSHFYEFMDLQDNNIYSAWQLRKNQIVKPLLTTGSGLMRYAMKDKMQVVDFMNECPCFEFLGRMDGTDMVGEKMSNELAAQLLSQVEPQSQAFKPISLVAIPAASNRPPFYLLLCEGTSRGSDERDRVAAMLEEGLSQHFHYKLARDLTQLGPAQCVVTENAWELYQERCRRRGMVIGNIKVEPLVCWDDQLPDEFDSDSASVEPIRQPTAKIA</sequence>
<proteinExistence type="predicted"/>
<dbReference type="Pfam" id="PF03321">
    <property type="entry name" value="GH3"/>
    <property type="match status" value="1"/>
</dbReference>
<dbReference type="InterPro" id="IPR004993">
    <property type="entry name" value="GH3"/>
</dbReference>
<dbReference type="InterPro" id="IPR055377">
    <property type="entry name" value="GH3_M"/>
</dbReference>
<name>A0A545SNF2_9GAMM</name>
<evidence type="ECO:0000259" key="1">
    <source>
        <dbReference type="Pfam" id="PF23571"/>
    </source>
</evidence>
<dbReference type="Pfam" id="PF23571">
    <property type="entry name" value="GH3_M"/>
    <property type="match status" value="1"/>
</dbReference>
<dbReference type="OrthoDB" id="9807441at2"/>